<gene>
    <name evidence="1" type="ORF">A2U01_0010066</name>
</gene>
<reference evidence="1 2" key="1">
    <citation type="journal article" date="2018" name="Front. Plant Sci.">
        <title>Red Clover (Trifolium pratense) and Zigzag Clover (T. medium) - A Picture of Genomic Similarities and Differences.</title>
        <authorList>
            <person name="Dluhosova J."/>
            <person name="Istvanek J."/>
            <person name="Nedelnik J."/>
            <person name="Repkova J."/>
        </authorList>
    </citation>
    <scope>NUCLEOTIDE SEQUENCE [LARGE SCALE GENOMIC DNA]</scope>
    <source>
        <strain evidence="2">cv. 10/8</strain>
        <tissue evidence="1">Leaf</tissue>
    </source>
</reference>
<keyword evidence="2" id="KW-1185">Reference proteome</keyword>
<accession>A0A392MPL4</accession>
<comment type="caution">
    <text evidence="1">The sequence shown here is derived from an EMBL/GenBank/DDBJ whole genome shotgun (WGS) entry which is preliminary data.</text>
</comment>
<dbReference type="Proteomes" id="UP000265520">
    <property type="component" value="Unassembled WGS sequence"/>
</dbReference>
<dbReference type="EMBL" id="LXQA010015630">
    <property type="protein sequence ID" value="MCH89173.1"/>
    <property type="molecule type" value="Genomic_DNA"/>
</dbReference>
<name>A0A392MPL4_9FABA</name>
<evidence type="ECO:0000313" key="2">
    <source>
        <dbReference type="Proteomes" id="UP000265520"/>
    </source>
</evidence>
<proteinExistence type="predicted"/>
<dbReference type="AlphaFoldDB" id="A0A392MPL4"/>
<organism evidence="1 2">
    <name type="scientific">Trifolium medium</name>
    <dbReference type="NCBI Taxonomy" id="97028"/>
    <lineage>
        <taxon>Eukaryota</taxon>
        <taxon>Viridiplantae</taxon>
        <taxon>Streptophyta</taxon>
        <taxon>Embryophyta</taxon>
        <taxon>Tracheophyta</taxon>
        <taxon>Spermatophyta</taxon>
        <taxon>Magnoliopsida</taxon>
        <taxon>eudicotyledons</taxon>
        <taxon>Gunneridae</taxon>
        <taxon>Pentapetalae</taxon>
        <taxon>rosids</taxon>
        <taxon>fabids</taxon>
        <taxon>Fabales</taxon>
        <taxon>Fabaceae</taxon>
        <taxon>Papilionoideae</taxon>
        <taxon>50 kb inversion clade</taxon>
        <taxon>NPAAA clade</taxon>
        <taxon>Hologalegina</taxon>
        <taxon>IRL clade</taxon>
        <taxon>Trifolieae</taxon>
        <taxon>Trifolium</taxon>
    </lineage>
</organism>
<sequence>SLPTIIPDTVTPRLILSGVYFFCTIFQGNCLMRFCGRELANTNWPLRESQNTKVLGL</sequence>
<feature type="non-terminal residue" evidence="1">
    <location>
        <position position="1"/>
    </location>
</feature>
<protein>
    <submittedName>
        <fullName evidence="1">Uncharacterized protein</fullName>
    </submittedName>
</protein>
<evidence type="ECO:0000313" key="1">
    <source>
        <dbReference type="EMBL" id="MCH89173.1"/>
    </source>
</evidence>